<dbReference type="Gene3D" id="3.30.70.270">
    <property type="match status" value="1"/>
</dbReference>
<dbReference type="SMART" id="SM00267">
    <property type="entry name" value="GGDEF"/>
    <property type="match status" value="1"/>
</dbReference>
<keyword evidence="1" id="KW-1133">Transmembrane helix</keyword>
<dbReference type="InterPro" id="IPR000160">
    <property type="entry name" value="GGDEF_dom"/>
</dbReference>
<dbReference type="InterPro" id="IPR050469">
    <property type="entry name" value="Diguanylate_Cyclase"/>
</dbReference>
<dbReference type="CDD" id="cd01949">
    <property type="entry name" value="GGDEF"/>
    <property type="match status" value="1"/>
</dbReference>
<accession>A0A7W8NGY6</accession>
<feature type="transmembrane region" description="Helical" evidence="1">
    <location>
        <begin position="75"/>
        <end position="94"/>
    </location>
</feature>
<dbReference type="SUPFAM" id="SSF55073">
    <property type="entry name" value="Nucleotide cyclase"/>
    <property type="match status" value="1"/>
</dbReference>
<dbReference type="Pfam" id="PF00990">
    <property type="entry name" value="GGDEF"/>
    <property type="match status" value="1"/>
</dbReference>
<evidence type="ECO:0000313" key="3">
    <source>
        <dbReference type="EMBL" id="MBB5365280.1"/>
    </source>
</evidence>
<dbReference type="InterPro" id="IPR029787">
    <property type="entry name" value="Nucleotide_cyclase"/>
</dbReference>
<evidence type="ECO:0000259" key="2">
    <source>
        <dbReference type="PROSITE" id="PS50887"/>
    </source>
</evidence>
<feature type="transmembrane region" description="Helical" evidence="1">
    <location>
        <begin position="100"/>
        <end position="119"/>
    </location>
</feature>
<evidence type="ECO:0000313" key="4">
    <source>
        <dbReference type="Proteomes" id="UP000552709"/>
    </source>
</evidence>
<proteinExistence type="predicted"/>
<evidence type="ECO:0000256" key="1">
    <source>
        <dbReference type="SAM" id="Phobius"/>
    </source>
</evidence>
<keyword evidence="1" id="KW-0812">Transmembrane</keyword>
<feature type="transmembrane region" description="Helical" evidence="1">
    <location>
        <begin position="20"/>
        <end position="38"/>
    </location>
</feature>
<dbReference type="GO" id="GO:0052621">
    <property type="term" value="F:diguanylate cyclase activity"/>
    <property type="evidence" value="ECO:0007669"/>
    <property type="project" value="TreeGrafter"/>
</dbReference>
<sequence>MRPAQPPRSALDAIDPARLLLWIPLLAALTGAVILITLDLAATLYLGILAAIMLYTGLALFGPPRLRALLLNHAPLSYAAVLLMAWGAALYLLPQHPATAMVRLSVALYLTMVYVFLFAQRPPERATRWAVGVLLTQLIMTLPHAACTLGETGAFDGVTLLFTILFSHGALIVVLRAFSAVRDQLALAEGRIQAAHELAHQDPLTDLPNRRALERDLAHAVTEPSRNWRLAVVDVDGLKSVNDRLGHAAGDDLLRRFAHGFAAGAGPDGQVYRISGDEFALLFGEGQLPAETVVERVTLQIQAVYSVAGASVGATRHRAGESADTWLSRADQAMYRHKRRGGPGR</sequence>
<feature type="transmembrane region" description="Helical" evidence="1">
    <location>
        <begin position="158"/>
        <end position="178"/>
    </location>
</feature>
<reference evidence="3 4" key="1">
    <citation type="submission" date="2020-08" db="EMBL/GenBank/DDBJ databases">
        <title>Genomic Encyclopedia of Type Strains, Phase IV (KMG-IV): sequencing the most valuable type-strain genomes for metagenomic binning, comparative biology and taxonomic classification.</title>
        <authorList>
            <person name="Goeker M."/>
        </authorList>
    </citation>
    <scope>NUCLEOTIDE SEQUENCE [LARGE SCALE GENOMIC DNA]</scope>
    <source>
        <strain evidence="3 4">DSM 27939</strain>
    </source>
</reference>
<dbReference type="GO" id="GO:0005886">
    <property type="term" value="C:plasma membrane"/>
    <property type="evidence" value="ECO:0007669"/>
    <property type="project" value="TreeGrafter"/>
</dbReference>
<dbReference type="AlphaFoldDB" id="A0A7W8NGY6"/>
<feature type="transmembrane region" description="Helical" evidence="1">
    <location>
        <begin position="126"/>
        <end position="146"/>
    </location>
</feature>
<dbReference type="GO" id="GO:0043709">
    <property type="term" value="P:cell adhesion involved in single-species biofilm formation"/>
    <property type="evidence" value="ECO:0007669"/>
    <property type="project" value="TreeGrafter"/>
</dbReference>
<dbReference type="Proteomes" id="UP000552709">
    <property type="component" value="Unassembled WGS sequence"/>
</dbReference>
<feature type="transmembrane region" description="Helical" evidence="1">
    <location>
        <begin position="44"/>
        <end position="63"/>
    </location>
</feature>
<dbReference type="InterPro" id="IPR043128">
    <property type="entry name" value="Rev_trsase/Diguanyl_cyclase"/>
</dbReference>
<dbReference type="PANTHER" id="PTHR45138:SF9">
    <property type="entry name" value="DIGUANYLATE CYCLASE DGCM-RELATED"/>
    <property type="match status" value="1"/>
</dbReference>
<dbReference type="NCBIfam" id="TIGR00254">
    <property type="entry name" value="GGDEF"/>
    <property type="match status" value="1"/>
</dbReference>
<comment type="caution">
    <text evidence="3">The sequence shown here is derived from an EMBL/GenBank/DDBJ whole genome shotgun (WGS) entry which is preliminary data.</text>
</comment>
<organism evidence="3 4">
    <name type="scientific">Deinococcus humi</name>
    <dbReference type="NCBI Taxonomy" id="662880"/>
    <lineage>
        <taxon>Bacteria</taxon>
        <taxon>Thermotogati</taxon>
        <taxon>Deinococcota</taxon>
        <taxon>Deinococci</taxon>
        <taxon>Deinococcales</taxon>
        <taxon>Deinococcaceae</taxon>
        <taxon>Deinococcus</taxon>
    </lineage>
</organism>
<gene>
    <name evidence="3" type="ORF">HNQ08_004401</name>
</gene>
<dbReference type="PROSITE" id="PS50887">
    <property type="entry name" value="GGDEF"/>
    <property type="match status" value="1"/>
</dbReference>
<dbReference type="EMBL" id="JACHFL010000016">
    <property type="protein sequence ID" value="MBB5365280.1"/>
    <property type="molecule type" value="Genomic_DNA"/>
</dbReference>
<dbReference type="GO" id="GO:1902201">
    <property type="term" value="P:negative regulation of bacterial-type flagellum-dependent cell motility"/>
    <property type="evidence" value="ECO:0007669"/>
    <property type="project" value="TreeGrafter"/>
</dbReference>
<protein>
    <submittedName>
        <fullName evidence="3">Diguanylate cyclase (GGDEF)-like protein</fullName>
    </submittedName>
</protein>
<keyword evidence="4" id="KW-1185">Reference proteome</keyword>
<keyword evidence="1" id="KW-0472">Membrane</keyword>
<dbReference type="PANTHER" id="PTHR45138">
    <property type="entry name" value="REGULATORY COMPONENTS OF SENSORY TRANSDUCTION SYSTEM"/>
    <property type="match status" value="1"/>
</dbReference>
<dbReference type="RefSeq" id="WP_229790163.1">
    <property type="nucleotide sequence ID" value="NZ_JACHFL010000016.1"/>
</dbReference>
<name>A0A7W8NGY6_9DEIO</name>
<feature type="domain" description="GGDEF" evidence="2">
    <location>
        <begin position="226"/>
        <end position="345"/>
    </location>
</feature>